<feature type="region of interest" description="Disordered" evidence="1">
    <location>
        <begin position="251"/>
        <end position="295"/>
    </location>
</feature>
<accession>A0A8H5ZRY0</accession>
<evidence type="ECO:0000313" key="3">
    <source>
        <dbReference type="Proteomes" id="UP000624244"/>
    </source>
</evidence>
<gene>
    <name evidence="2" type="ORF">GGP41_001716</name>
</gene>
<evidence type="ECO:0000313" key="2">
    <source>
        <dbReference type="EMBL" id="KAF5853159.1"/>
    </source>
</evidence>
<feature type="compositionally biased region" description="Polar residues" evidence="1">
    <location>
        <begin position="283"/>
        <end position="295"/>
    </location>
</feature>
<feature type="region of interest" description="Disordered" evidence="1">
    <location>
        <begin position="1"/>
        <end position="37"/>
    </location>
</feature>
<dbReference type="AlphaFoldDB" id="A0A8H5ZRY0"/>
<organism evidence="2 3">
    <name type="scientific">Cochliobolus sativus</name>
    <name type="common">Common root rot and spot blotch fungus</name>
    <name type="synonym">Bipolaris sorokiniana</name>
    <dbReference type="NCBI Taxonomy" id="45130"/>
    <lineage>
        <taxon>Eukaryota</taxon>
        <taxon>Fungi</taxon>
        <taxon>Dikarya</taxon>
        <taxon>Ascomycota</taxon>
        <taxon>Pezizomycotina</taxon>
        <taxon>Dothideomycetes</taxon>
        <taxon>Pleosporomycetidae</taxon>
        <taxon>Pleosporales</taxon>
        <taxon>Pleosporineae</taxon>
        <taxon>Pleosporaceae</taxon>
        <taxon>Bipolaris</taxon>
    </lineage>
</organism>
<feature type="region of interest" description="Disordered" evidence="1">
    <location>
        <begin position="545"/>
        <end position="565"/>
    </location>
</feature>
<protein>
    <recommendedName>
        <fullName evidence="4">C2H2-type domain-containing protein</fullName>
    </recommendedName>
</protein>
<name>A0A8H5ZRY0_COCSA</name>
<sequence>MKTSPEHEAYRSAPQPPSQENSEHQIPKSDVRGQSHAPYQSPAIRQLVSIFLDNVKSRFGQDSPEVITIWNILGAFRAGRESKKDTIITINHALGHHQDLKQDLMKVLYHPEAKWQTGDFEFEPHRPMHSPTPNFLQPVHQPQIRLPPISWFERRQTYPSTGSSHERNWSPIAPKLQVNHTKSPLVPCSGIPARLHRSHTPQAGSLETVSSETTRLPVIGVPVAVDVGQAVNDMPPPSNKRRREAFEEQALQEAADRASSDTADEVRLSTADMDQPVAKRLSENTSKAKQAQAESGTKPYIHSLCGRGFSTRSKVKKHHWGNVLNDLETTTGCWAKHGKPNVSWNEHPSCAEGVKVPGHAKTTPAVMGKDKPRATPHMMASMMHAPDEPLETAARSADLHEDYQEASKDPGLYHSHRLPNRSSFDTLLSAVNAASEMDALNPQGRIDSVVNHIGGQAAAVEDTRQYVVNWQNTVWGHEEEAAASGYPHPYTTLQLSMMCPLREYHVPVEVALPFCGRPQSHTPQMYPCTAGNWIDDQVSMLEGAYSSPAPLEPQCPDPYAGSRPM</sequence>
<feature type="compositionally biased region" description="Basic and acidic residues" evidence="1">
    <location>
        <begin position="254"/>
        <end position="267"/>
    </location>
</feature>
<dbReference type="EMBL" id="WNKQ01000002">
    <property type="protein sequence ID" value="KAF5853159.1"/>
    <property type="molecule type" value="Genomic_DNA"/>
</dbReference>
<feature type="compositionally biased region" description="Basic and acidic residues" evidence="1">
    <location>
        <begin position="21"/>
        <end position="33"/>
    </location>
</feature>
<dbReference type="OMA" id="GCWAKHG"/>
<evidence type="ECO:0008006" key="4">
    <source>
        <dbReference type="Google" id="ProtNLM"/>
    </source>
</evidence>
<evidence type="ECO:0000256" key="1">
    <source>
        <dbReference type="SAM" id="MobiDB-lite"/>
    </source>
</evidence>
<dbReference type="Proteomes" id="UP000624244">
    <property type="component" value="Unassembled WGS sequence"/>
</dbReference>
<reference evidence="2" key="1">
    <citation type="submission" date="2019-11" db="EMBL/GenBank/DDBJ databases">
        <title>Bipolaris sorokiniana Genome sequencing.</title>
        <authorList>
            <person name="Wang H."/>
        </authorList>
    </citation>
    <scope>NUCLEOTIDE SEQUENCE</scope>
</reference>
<feature type="compositionally biased region" description="Basic and acidic residues" evidence="1">
    <location>
        <begin position="1"/>
        <end position="10"/>
    </location>
</feature>
<comment type="caution">
    <text evidence="2">The sequence shown here is derived from an EMBL/GenBank/DDBJ whole genome shotgun (WGS) entry which is preliminary data.</text>
</comment>
<proteinExistence type="predicted"/>